<organism evidence="2 3">
    <name type="scientific">Kwoniella bestiolae CBS 10118</name>
    <dbReference type="NCBI Taxonomy" id="1296100"/>
    <lineage>
        <taxon>Eukaryota</taxon>
        <taxon>Fungi</taxon>
        <taxon>Dikarya</taxon>
        <taxon>Basidiomycota</taxon>
        <taxon>Agaricomycotina</taxon>
        <taxon>Tremellomycetes</taxon>
        <taxon>Tremellales</taxon>
        <taxon>Cryptococcaceae</taxon>
        <taxon>Kwoniella</taxon>
    </lineage>
</organism>
<dbReference type="InterPro" id="IPR032963">
    <property type="entry name" value="Gclm"/>
</dbReference>
<dbReference type="PANTHER" id="PTHR13295:SF4">
    <property type="entry name" value="GLUTAMATE--CYSTEINE LIGASE REGULATORY SUBUNIT"/>
    <property type="match status" value="1"/>
</dbReference>
<evidence type="ECO:0000313" key="3">
    <source>
        <dbReference type="Proteomes" id="UP000092730"/>
    </source>
</evidence>
<dbReference type="PANTHER" id="PTHR13295">
    <property type="entry name" value="GLUTAMATE CYSTEINE LIGASE REGULATORY SUBUNIT"/>
    <property type="match status" value="1"/>
</dbReference>
<reference evidence="2" key="1">
    <citation type="submission" date="2013-07" db="EMBL/GenBank/DDBJ databases">
        <authorList>
            <consortium name="The Broad Institute Genome Sequencing Platform"/>
            <person name="Cuomo C."/>
            <person name="Litvintseva A."/>
            <person name="Chen Y."/>
            <person name="Heitman J."/>
            <person name="Sun S."/>
            <person name="Springer D."/>
            <person name="Dromer F."/>
            <person name="Young S.K."/>
            <person name="Zeng Q."/>
            <person name="Gargeya S."/>
            <person name="Fitzgerald M."/>
            <person name="Abouelleil A."/>
            <person name="Alvarado L."/>
            <person name="Berlin A.M."/>
            <person name="Chapman S.B."/>
            <person name="Dewar J."/>
            <person name="Goldberg J."/>
            <person name="Griggs A."/>
            <person name="Gujja S."/>
            <person name="Hansen M."/>
            <person name="Howarth C."/>
            <person name="Imamovic A."/>
            <person name="Larimer J."/>
            <person name="McCowan C."/>
            <person name="Murphy C."/>
            <person name="Pearson M."/>
            <person name="Priest M."/>
            <person name="Roberts A."/>
            <person name="Saif S."/>
            <person name="Shea T."/>
            <person name="Sykes S."/>
            <person name="Wortman J."/>
            <person name="Nusbaum C."/>
            <person name="Birren B."/>
        </authorList>
    </citation>
    <scope>NUCLEOTIDE SEQUENCE</scope>
    <source>
        <strain evidence="2">CBS 10118</strain>
    </source>
</reference>
<protein>
    <submittedName>
        <fullName evidence="2">Uncharacterized protein</fullName>
    </submittedName>
</protein>
<evidence type="ECO:0000313" key="2">
    <source>
        <dbReference type="EMBL" id="WVW80469.1"/>
    </source>
</evidence>
<accession>A0AAJ8K3Z0</accession>
<dbReference type="EMBL" id="CP144541">
    <property type="protein sequence ID" value="WVW80469.1"/>
    <property type="molecule type" value="Genomic_DNA"/>
</dbReference>
<dbReference type="RefSeq" id="XP_019050702.2">
    <property type="nucleotide sequence ID" value="XM_019187824.2"/>
</dbReference>
<feature type="region of interest" description="Disordered" evidence="1">
    <location>
        <begin position="63"/>
        <end position="95"/>
    </location>
</feature>
<dbReference type="GO" id="GO:0035226">
    <property type="term" value="F:glutamate-cysteine ligase catalytic subunit binding"/>
    <property type="evidence" value="ECO:0007669"/>
    <property type="project" value="InterPro"/>
</dbReference>
<dbReference type="Proteomes" id="UP000092730">
    <property type="component" value="Chromosome 1"/>
</dbReference>
<keyword evidence="3" id="KW-1185">Reference proteome</keyword>
<evidence type="ECO:0000256" key="1">
    <source>
        <dbReference type="SAM" id="MobiDB-lite"/>
    </source>
</evidence>
<dbReference type="GO" id="GO:0006750">
    <property type="term" value="P:glutathione biosynthetic process"/>
    <property type="evidence" value="ECO:0007669"/>
    <property type="project" value="InterPro"/>
</dbReference>
<dbReference type="GO" id="GO:0017109">
    <property type="term" value="C:glutamate-cysteine ligase complex"/>
    <property type="evidence" value="ECO:0007669"/>
    <property type="project" value="TreeGrafter"/>
</dbReference>
<name>A0AAJ8K3Z0_9TREE</name>
<dbReference type="GO" id="GO:0030234">
    <property type="term" value="F:enzyme regulator activity"/>
    <property type="evidence" value="ECO:0007669"/>
    <property type="project" value="TreeGrafter"/>
</dbReference>
<reference evidence="2" key="2">
    <citation type="submission" date="2024-02" db="EMBL/GenBank/DDBJ databases">
        <title>Comparative genomics of Cryptococcus and Kwoniella reveals pathogenesis evolution and contrasting modes of karyotype evolution via chromosome fusion or intercentromeric recombination.</title>
        <authorList>
            <person name="Coelho M.A."/>
            <person name="David-Palma M."/>
            <person name="Shea T."/>
            <person name="Bowers K."/>
            <person name="McGinley-Smith S."/>
            <person name="Mohammad A.W."/>
            <person name="Gnirke A."/>
            <person name="Yurkov A.M."/>
            <person name="Nowrousian M."/>
            <person name="Sun S."/>
            <person name="Cuomo C.A."/>
            <person name="Heitman J."/>
        </authorList>
    </citation>
    <scope>NUCLEOTIDE SEQUENCE</scope>
    <source>
        <strain evidence="2">CBS 10118</strain>
    </source>
</reference>
<feature type="compositionally biased region" description="Polar residues" evidence="1">
    <location>
        <begin position="73"/>
        <end position="87"/>
    </location>
</feature>
<proteinExistence type="predicted"/>
<gene>
    <name evidence="2" type="ORF">I302_102451</name>
</gene>
<dbReference type="GeneID" id="30205540"/>
<dbReference type="AlphaFoldDB" id="A0AAJ8K3Z0"/>
<sequence length="360" mass="38804">MSSSPSSSLYIFTTSQTSLPPRYPHPSKPRLVLPSLIHRTLHNSLDGDSPSILSQENGVIVPHPDGLVKHDIPSTSTSSHQDTNPNPNADPDVRGDVNEVNGGLGDTSGNYLVDSELTVKLHLVGSAEPDGYIEWIKEGLGMLERYKGLSREGVDTLLVGFNGVDYKGKKTQVESNSDEMSSSEYIVDGELERVILDTWRLLLNQDGGKIVGSNTKLGSLYSPLSLLKQLVDLKKGDKGIRVNALDTPDCHHLPKEYTGYAKENGVELWAGGGGEGSDPLPSPHLHNLLQEFAGKLSSMTGGAVAVDKLESLIGLAEDGSKFEEGRAGVDVRWVLSYTLVSKTRNVVKDKGYIVAADFTS</sequence>
<dbReference type="KEGG" id="kbi:30205540"/>